<feature type="non-terminal residue" evidence="1">
    <location>
        <position position="1"/>
    </location>
</feature>
<gene>
    <name evidence="1" type="ORF">JTE90_022531</name>
</gene>
<protein>
    <submittedName>
        <fullName evidence="1">Uncharacterized protein</fullName>
    </submittedName>
</protein>
<comment type="caution">
    <text evidence="1">The sequence shown here is derived from an EMBL/GenBank/DDBJ whole genome shotgun (WGS) entry which is preliminary data.</text>
</comment>
<accession>A0AAV6TJZ7</accession>
<organism evidence="1 2">
    <name type="scientific">Oedothorax gibbosus</name>
    <dbReference type="NCBI Taxonomy" id="931172"/>
    <lineage>
        <taxon>Eukaryota</taxon>
        <taxon>Metazoa</taxon>
        <taxon>Ecdysozoa</taxon>
        <taxon>Arthropoda</taxon>
        <taxon>Chelicerata</taxon>
        <taxon>Arachnida</taxon>
        <taxon>Araneae</taxon>
        <taxon>Araneomorphae</taxon>
        <taxon>Entelegynae</taxon>
        <taxon>Araneoidea</taxon>
        <taxon>Linyphiidae</taxon>
        <taxon>Erigoninae</taxon>
        <taxon>Oedothorax</taxon>
    </lineage>
</organism>
<name>A0AAV6TJZ7_9ARAC</name>
<evidence type="ECO:0000313" key="1">
    <source>
        <dbReference type="EMBL" id="KAG8171851.1"/>
    </source>
</evidence>
<evidence type="ECO:0000313" key="2">
    <source>
        <dbReference type="Proteomes" id="UP000827092"/>
    </source>
</evidence>
<dbReference type="Proteomes" id="UP000827092">
    <property type="component" value="Unassembled WGS sequence"/>
</dbReference>
<sequence>DGAVVDKGHGPNHREMNAPRLLKFLVHWRVIAIAKSPAERVSTGYPFLSEREATIDSFKCGSVCQTSKGFTDLLFAPGPSCG</sequence>
<reference evidence="1 2" key="1">
    <citation type="journal article" date="2022" name="Nat. Ecol. Evol.">
        <title>A masculinizing supergene underlies an exaggerated male reproductive morph in a spider.</title>
        <authorList>
            <person name="Hendrickx F."/>
            <person name="De Corte Z."/>
            <person name="Sonet G."/>
            <person name="Van Belleghem S.M."/>
            <person name="Kostlbacher S."/>
            <person name="Vangestel C."/>
        </authorList>
    </citation>
    <scope>NUCLEOTIDE SEQUENCE [LARGE SCALE GENOMIC DNA]</scope>
    <source>
        <strain evidence="1">W744_W776</strain>
    </source>
</reference>
<dbReference type="EMBL" id="JAFNEN010003478">
    <property type="protein sequence ID" value="KAG8171851.1"/>
    <property type="molecule type" value="Genomic_DNA"/>
</dbReference>
<proteinExistence type="predicted"/>
<keyword evidence="2" id="KW-1185">Reference proteome</keyword>
<dbReference type="AlphaFoldDB" id="A0AAV6TJZ7"/>